<evidence type="ECO:0000256" key="2">
    <source>
        <dbReference type="SAM" id="SignalP"/>
    </source>
</evidence>
<dbReference type="Gene3D" id="3.90.245.10">
    <property type="entry name" value="Ribonucleoside hydrolase-like"/>
    <property type="match status" value="1"/>
</dbReference>
<dbReference type="PANTHER" id="PTHR46190:SF1">
    <property type="entry name" value="SI:CH211-201H21.5"/>
    <property type="match status" value="1"/>
</dbReference>
<proteinExistence type="inferred from homology"/>
<dbReference type="SUPFAM" id="SSF53590">
    <property type="entry name" value="Nucleoside hydrolase"/>
    <property type="match status" value="1"/>
</dbReference>
<evidence type="ECO:0000259" key="3">
    <source>
        <dbReference type="Pfam" id="PF01156"/>
    </source>
</evidence>
<protein>
    <submittedName>
        <fullName evidence="5">Uncharacterized protein LOC113514760 isoform X3</fullName>
    </submittedName>
</protein>
<name>A0ABM3MQS7_GALME</name>
<reference evidence="5" key="1">
    <citation type="submission" date="2025-08" db="UniProtKB">
        <authorList>
            <consortium name="RefSeq"/>
        </authorList>
    </citation>
    <scope>IDENTIFICATION</scope>
    <source>
        <tissue evidence="5">Whole larvae</tissue>
    </source>
</reference>
<evidence type="ECO:0000313" key="5">
    <source>
        <dbReference type="RefSeq" id="XP_052753724.1"/>
    </source>
</evidence>
<accession>A0ABM3MQS7</accession>
<evidence type="ECO:0000313" key="4">
    <source>
        <dbReference type="Proteomes" id="UP001652740"/>
    </source>
</evidence>
<sequence>MYSILLCYIFTVSLYIYVNAFNLPNDNTKIIIDNDAGGDDAMAIFLALLYQKHFNGPEVVALTTVRGNTAEHNVYTNNQRILKLINRQDVPIYRGINNSLFPTFGERNYYGTDGLGDTGESLIDPVPAQPQDAVTALIELSKKHEGNLIIVTTGPVTNIAMAIVLDPAFLGQLKHLYIAAGHIYSDIHPNAEFNAMADAEAYFMITQRSSPDKVTLIPFSQIRIHLNFTKEWRQDVLGAINTDIIKAQNKFEQVSMKKNVRWQALDPASVAIVVRPDLVKEYKYSRNDINLCGENRGLNNNDLVNKEEANVRLVYSVKEDEYKEFLLDVFSKQ</sequence>
<dbReference type="Proteomes" id="UP001652740">
    <property type="component" value="Unplaced"/>
</dbReference>
<dbReference type="InterPro" id="IPR036452">
    <property type="entry name" value="Ribo_hydro-like"/>
</dbReference>
<feature type="chain" id="PRO_5046413565" evidence="2">
    <location>
        <begin position="21"/>
        <end position="333"/>
    </location>
</feature>
<dbReference type="InterPro" id="IPR052775">
    <property type="entry name" value="IUN_hydrolase"/>
</dbReference>
<dbReference type="RefSeq" id="XP_052753724.1">
    <property type="nucleotide sequence ID" value="XM_052897764.1"/>
</dbReference>
<dbReference type="PANTHER" id="PTHR46190">
    <property type="entry name" value="SI:CH211-201H21.5-RELATED"/>
    <property type="match status" value="1"/>
</dbReference>
<comment type="similarity">
    <text evidence="1">Belongs to the IUNH family.</text>
</comment>
<feature type="domain" description="Inosine/uridine-preferring nucleoside hydrolase" evidence="3">
    <location>
        <begin position="30"/>
        <end position="323"/>
    </location>
</feature>
<feature type="signal peptide" evidence="2">
    <location>
        <begin position="1"/>
        <end position="20"/>
    </location>
</feature>
<gene>
    <name evidence="5" type="primary">LOC113514760</name>
</gene>
<organism evidence="4 5">
    <name type="scientific">Galleria mellonella</name>
    <name type="common">Greater wax moth</name>
    <dbReference type="NCBI Taxonomy" id="7137"/>
    <lineage>
        <taxon>Eukaryota</taxon>
        <taxon>Metazoa</taxon>
        <taxon>Ecdysozoa</taxon>
        <taxon>Arthropoda</taxon>
        <taxon>Hexapoda</taxon>
        <taxon>Insecta</taxon>
        <taxon>Pterygota</taxon>
        <taxon>Neoptera</taxon>
        <taxon>Endopterygota</taxon>
        <taxon>Lepidoptera</taxon>
        <taxon>Glossata</taxon>
        <taxon>Ditrysia</taxon>
        <taxon>Pyraloidea</taxon>
        <taxon>Pyralidae</taxon>
        <taxon>Galleriinae</taxon>
        <taxon>Galleria</taxon>
    </lineage>
</organism>
<keyword evidence="4" id="KW-1185">Reference proteome</keyword>
<dbReference type="GeneID" id="113514760"/>
<keyword evidence="2" id="KW-0732">Signal</keyword>
<evidence type="ECO:0000256" key="1">
    <source>
        <dbReference type="ARBA" id="ARBA00009176"/>
    </source>
</evidence>
<dbReference type="Pfam" id="PF01156">
    <property type="entry name" value="IU_nuc_hydro"/>
    <property type="match status" value="1"/>
</dbReference>
<dbReference type="InterPro" id="IPR001910">
    <property type="entry name" value="Inosine/uridine_hydrolase_dom"/>
</dbReference>